<reference evidence="2" key="2">
    <citation type="journal article" date="2015" name="Sci. Rep.">
        <title>Genetic analysis of capsular polysaccharide synthesis gene clusters in 79 capsular types of Klebsiella spp.</title>
        <authorList>
            <person name="Pan Y.J."/>
            <person name="Lin T.L."/>
            <person name="Chen C.T."/>
            <person name="Chen Y.Y."/>
            <person name="Hsieh P.F."/>
            <person name="Hsu C.R."/>
            <person name="Wu M.C."/>
            <person name="Wang J.T."/>
        </authorList>
    </citation>
    <scope>NUCLEOTIDE SEQUENCE</scope>
    <source>
        <strain evidence="2">167</strain>
    </source>
</reference>
<accession>A0A0P0YT43</accession>
<protein>
    <submittedName>
        <fullName evidence="2">Glycosyl transferase</fullName>
    </submittedName>
</protein>
<gene>
    <name evidence="2" type="primary">wclR</name>
</gene>
<dbReference type="InterPro" id="IPR029044">
    <property type="entry name" value="Nucleotide-diphossugar_trans"/>
</dbReference>
<dbReference type="InterPro" id="IPR050834">
    <property type="entry name" value="Glycosyltransf_2"/>
</dbReference>
<dbReference type="SUPFAM" id="SSF53448">
    <property type="entry name" value="Nucleotide-diphospho-sugar transferases"/>
    <property type="match status" value="1"/>
</dbReference>
<dbReference type="GO" id="GO:0016740">
    <property type="term" value="F:transferase activity"/>
    <property type="evidence" value="ECO:0007669"/>
    <property type="project" value="UniProtKB-KW"/>
</dbReference>
<evidence type="ECO:0000313" key="2">
    <source>
        <dbReference type="EMBL" id="BAT24309.1"/>
    </source>
</evidence>
<organism evidence="2">
    <name type="scientific">Klebsiella sp. 167</name>
    <dbReference type="NCBI Taxonomy" id="1497838"/>
    <lineage>
        <taxon>Bacteria</taxon>
        <taxon>Pseudomonadati</taxon>
        <taxon>Pseudomonadota</taxon>
        <taxon>Gammaproteobacteria</taxon>
        <taxon>Enterobacterales</taxon>
        <taxon>Enterobacteriaceae</taxon>
        <taxon>Klebsiella/Raoultella group</taxon>
        <taxon>Klebsiella</taxon>
    </lineage>
</organism>
<dbReference type="Pfam" id="PF00535">
    <property type="entry name" value="Glycos_transf_2"/>
    <property type="match status" value="1"/>
</dbReference>
<sequence>MINNFSVTVVIPTIGRESIYLSIDSVLSQTYKVTNIIICYDGNDFEDFILELSSYYSDLIDKKIIIILNVGPFSGGNVARQRGIEVSNSRFIALLDDDDIWERQHIEDLFSFITPDTENVLLSSCATIIEEGKKDLSVPPRMINNNESIPDYLFRVNGIKLDCGFIQSSLMIFTRELAIKVPFDISLKYHQDIDWLLRLSNSKIKFSYIQSPNHTVRYMSTPFSVSKKISSKDSISWAKRSFKDSRLLGDFVLTQSYNYAKSNGSILDEINVLWWSLYNAKPSFYAVTRFFLKFFRIDSILRKFAR</sequence>
<proteinExistence type="predicted"/>
<evidence type="ECO:0000259" key="1">
    <source>
        <dbReference type="Pfam" id="PF00535"/>
    </source>
</evidence>
<dbReference type="InterPro" id="IPR001173">
    <property type="entry name" value="Glyco_trans_2-like"/>
</dbReference>
<dbReference type="PANTHER" id="PTHR43685:SF2">
    <property type="entry name" value="GLYCOSYLTRANSFERASE 2-LIKE DOMAIN-CONTAINING PROTEIN"/>
    <property type="match status" value="1"/>
</dbReference>
<feature type="domain" description="Glycosyltransferase 2-like" evidence="1">
    <location>
        <begin position="8"/>
        <end position="177"/>
    </location>
</feature>
<dbReference type="EMBL" id="AB924606">
    <property type="protein sequence ID" value="BAT24309.1"/>
    <property type="molecule type" value="Genomic_DNA"/>
</dbReference>
<dbReference type="PANTHER" id="PTHR43685">
    <property type="entry name" value="GLYCOSYLTRANSFERASE"/>
    <property type="match status" value="1"/>
</dbReference>
<name>A0A0P0YT43_9ENTR</name>
<keyword evidence="2" id="KW-0808">Transferase</keyword>
<dbReference type="AlphaFoldDB" id="A0A0P0YT43"/>
<reference evidence="2" key="1">
    <citation type="submission" date="2014-04" db="EMBL/GenBank/DDBJ databases">
        <authorList>
            <person name="Harrison E."/>
        </authorList>
    </citation>
    <scope>NUCLEOTIDE SEQUENCE</scope>
    <source>
        <strain evidence="2">167</strain>
    </source>
</reference>
<dbReference type="Gene3D" id="3.90.550.10">
    <property type="entry name" value="Spore Coat Polysaccharide Biosynthesis Protein SpsA, Chain A"/>
    <property type="match status" value="1"/>
</dbReference>
<dbReference type="CDD" id="cd00761">
    <property type="entry name" value="Glyco_tranf_GTA_type"/>
    <property type="match status" value="1"/>
</dbReference>